<evidence type="ECO:0000313" key="1">
    <source>
        <dbReference type="EMBL" id="TDR79888.1"/>
    </source>
</evidence>
<dbReference type="Proteomes" id="UP000295611">
    <property type="component" value="Unassembled WGS sequence"/>
</dbReference>
<dbReference type="AlphaFoldDB" id="A0A4R7B5J5"/>
<dbReference type="SUPFAM" id="SSF48452">
    <property type="entry name" value="TPR-like"/>
    <property type="match status" value="1"/>
</dbReference>
<reference evidence="1 2" key="1">
    <citation type="submission" date="2019-03" db="EMBL/GenBank/DDBJ databases">
        <title>Genomic Encyclopedia of Type Strains, Phase III (KMG-III): the genomes of soil and plant-associated and newly described type strains.</title>
        <authorList>
            <person name="Whitman W."/>
        </authorList>
    </citation>
    <scope>NUCLEOTIDE SEQUENCE [LARGE SCALE GENOMIC DNA]</scope>
    <source>
        <strain evidence="1 2">CECT 8976</strain>
    </source>
</reference>
<gene>
    <name evidence="1" type="ORF">DFP86_10627</name>
</gene>
<comment type="caution">
    <text evidence="1">The sequence shown here is derived from an EMBL/GenBank/DDBJ whole genome shotgun (WGS) entry which is preliminary data.</text>
</comment>
<dbReference type="RefSeq" id="WP_133680086.1">
    <property type="nucleotide sequence ID" value="NZ_SNZP01000006.1"/>
</dbReference>
<proteinExistence type="predicted"/>
<keyword evidence="2" id="KW-1185">Reference proteome</keyword>
<evidence type="ECO:0008006" key="3">
    <source>
        <dbReference type="Google" id="ProtNLM"/>
    </source>
</evidence>
<dbReference type="InterPro" id="IPR011990">
    <property type="entry name" value="TPR-like_helical_dom_sf"/>
</dbReference>
<dbReference type="Gene3D" id="1.25.40.10">
    <property type="entry name" value="Tetratricopeptide repeat domain"/>
    <property type="match status" value="1"/>
</dbReference>
<dbReference type="OrthoDB" id="8421013at2"/>
<name>A0A4R7B5J5_9NEIS</name>
<protein>
    <recommendedName>
        <fullName evidence="3">Tetratricopeptide repeat protein</fullName>
    </recommendedName>
</protein>
<accession>A0A4R7B5J5</accession>
<dbReference type="EMBL" id="SNZP01000006">
    <property type="protein sequence ID" value="TDR79888.1"/>
    <property type="molecule type" value="Genomic_DNA"/>
</dbReference>
<organism evidence="1 2">
    <name type="scientific">Paludibacterium purpuratum</name>
    <dbReference type="NCBI Taxonomy" id="1144873"/>
    <lineage>
        <taxon>Bacteria</taxon>
        <taxon>Pseudomonadati</taxon>
        <taxon>Pseudomonadota</taxon>
        <taxon>Betaproteobacteria</taxon>
        <taxon>Neisseriales</taxon>
        <taxon>Chromobacteriaceae</taxon>
        <taxon>Paludibacterium</taxon>
    </lineage>
</organism>
<dbReference type="Pfam" id="PF14559">
    <property type="entry name" value="TPR_19"/>
    <property type="match status" value="1"/>
</dbReference>
<sequence>MPQRDALLKLLDGPRDNALLRFAIAGECLKDGLLVEAEAHLRQALAWQADYTAAWKLLGKVLTAAGQAAAAADAYRQGIEVATGHGDIQARKEMTVFLRRLA</sequence>
<evidence type="ECO:0000313" key="2">
    <source>
        <dbReference type="Proteomes" id="UP000295611"/>
    </source>
</evidence>